<dbReference type="Proteomes" id="UP000528457">
    <property type="component" value="Unassembled WGS sequence"/>
</dbReference>
<dbReference type="InterPro" id="IPR036107">
    <property type="entry name" value="CsrA_sf"/>
</dbReference>
<dbReference type="GO" id="GO:0006109">
    <property type="term" value="P:regulation of carbohydrate metabolic process"/>
    <property type="evidence" value="ECO:0007669"/>
    <property type="project" value="InterPro"/>
</dbReference>
<dbReference type="Pfam" id="PF02599">
    <property type="entry name" value="CsrA"/>
    <property type="match status" value="1"/>
</dbReference>
<dbReference type="GO" id="GO:0003723">
    <property type="term" value="F:RNA binding"/>
    <property type="evidence" value="ECO:0007669"/>
    <property type="project" value="InterPro"/>
</dbReference>
<dbReference type="InParanoid" id="A0A7X0MXB8"/>
<reference evidence="3 4" key="1">
    <citation type="submission" date="2020-08" db="EMBL/GenBank/DDBJ databases">
        <title>Genomic Encyclopedia of Type Strains, Phase IV (KMG-IV): sequencing the most valuable type-strain genomes for metagenomic binning, comparative biology and taxonomic classification.</title>
        <authorList>
            <person name="Goeker M."/>
        </authorList>
    </citation>
    <scope>NUCLEOTIDE SEQUENCE [LARGE SCALE GENOMIC DNA]</scope>
    <source>
        <strain evidence="3 4">DSM 22368</strain>
    </source>
</reference>
<accession>A0A7X0MXB8</accession>
<dbReference type="GO" id="GO:0006402">
    <property type="term" value="P:mRNA catabolic process"/>
    <property type="evidence" value="ECO:0007669"/>
    <property type="project" value="InterPro"/>
</dbReference>
<name>A0A7X0MXB8_9GAMM</name>
<dbReference type="Gene3D" id="2.60.40.4380">
    <property type="entry name" value="Translational regulator CsrA"/>
    <property type="match status" value="1"/>
</dbReference>
<organism evidence="3 4">
    <name type="scientific">Pseudoteredinibacter isoporae</name>
    <dbReference type="NCBI Taxonomy" id="570281"/>
    <lineage>
        <taxon>Bacteria</taxon>
        <taxon>Pseudomonadati</taxon>
        <taxon>Pseudomonadota</taxon>
        <taxon>Gammaproteobacteria</taxon>
        <taxon>Cellvibrionales</taxon>
        <taxon>Cellvibrionaceae</taxon>
        <taxon>Pseudoteredinibacter</taxon>
    </lineage>
</organism>
<proteinExistence type="predicted"/>
<evidence type="ECO:0000256" key="1">
    <source>
        <dbReference type="ARBA" id="ARBA00023159"/>
    </source>
</evidence>
<gene>
    <name evidence="3" type="ORF">HNR48_002169</name>
</gene>
<keyword evidence="1" id="KW-0010">Activator</keyword>
<comment type="caution">
    <text evidence="3">The sequence shown here is derived from an EMBL/GenBank/DDBJ whole genome shotgun (WGS) entry which is preliminary data.</text>
</comment>
<evidence type="ECO:0000313" key="3">
    <source>
        <dbReference type="EMBL" id="MBB6521884.1"/>
    </source>
</evidence>
<keyword evidence="4" id="KW-1185">Reference proteome</keyword>
<protein>
    <submittedName>
        <fullName evidence="3">Carbon storage regulator CsrA</fullName>
    </submittedName>
</protein>
<dbReference type="EMBL" id="JACHHT010000002">
    <property type="protein sequence ID" value="MBB6521884.1"/>
    <property type="molecule type" value="Genomic_DNA"/>
</dbReference>
<feature type="region of interest" description="Disordered" evidence="2">
    <location>
        <begin position="47"/>
        <end position="69"/>
    </location>
</feature>
<evidence type="ECO:0000256" key="2">
    <source>
        <dbReference type="SAM" id="MobiDB-lite"/>
    </source>
</evidence>
<dbReference type="SUPFAM" id="SSF117130">
    <property type="entry name" value="CsrA-like"/>
    <property type="match status" value="1"/>
</dbReference>
<sequence length="69" mass="7731">MSTLVLKRKVGQGIVIDQQVKVEVIGIDKGKVRLAIQAPSGIPIRSKQTSELSERRITMPSQHRRIKNL</sequence>
<dbReference type="RefSeq" id="WP_166847303.1">
    <property type="nucleotide sequence ID" value="NZ_JAAONY010000002.1"/>
</dbReference>
<dbReference type="InterPro" id="IPR003751">
    <property type="entry name" value="CsrA"/>
</dbReference>
<dbReference type="AlphaFoldDB" id="A0A7X0MXB8"/>
<evidence type="ECO:0000313" key="4">
    <source>
        <dbReference type="Proteomes" id="UP000528457"/>
    </source>
</evidence>